<dbReference type="EMBL" id="PDET01000008">
    <property type="protein sequence ID" value="PRD14867.1"/>
    <property type="molecule type" value="Genomic_DNA"/>
</dbReference>
<dbReference type="SUPFAM" id="SSF53474">
    <property type="entry name" value="alpha/beta-Hydrolases"/>
    <property type="match status" value="1"/>
</dbReference>
<dbReference type="AlphaFoldDB" id="A0A2S9IAP3"/>
<dbReference type="InterPro" id="IPR029058">
    <property type="entry name" value="AB_hydrolase_fold"/>
</dbReference>
<dbReference type="Gene3D" id="3.40.50.1820">
    <property type="entry name" value="alpha/beta hydrolase"/>
    <property type="match status" value="1"/>
</dbReference>
<organism evidence="1 2">
    <name type="scientific">Pantoea coffeiphila</name>
    <dbReference type="NCBI Taxonomy" id="1465635"/>
    <lineage>
        <taxon>Bacteria</taxon>
        <taxon>Pseudomonadati</taxon>
        <taxon>Pseudomonadota</taxon>
        <taxon>Gammaproteobacteria</taxon>
        <taxon>Enterobacterales</taxon>
        <taxon>Erwiniaceae</taxon>
        <taxon>Pantoea</taxon>
    </lineage>
</organism>
<evidence type="ECO:0000313" key="2">
    <source>
        <dbReference type="Proteomes" id="UP000239181"/>
    </source>
</evidence>
<dbReference type="InterPro" id="IPR010662">
    <property type="entry name" value="RBBP9/YdeN"/>
</dbReference>
<protein>
    <recommendedName>
        <fullName evidence="3">Serine hydrolase family protein</fullName>
    </recommendedName>
</protein>
<dbReference type="PANTHER" id="PTHR15394:SF3">
    <property type="entry name" value="SERINE HYDROLASE RBBP9"/>
    <property type="match status" value="1"/>
</dbReference>
<dbReference type="OrthoDB" id="9804993at2"/>
<dbReference type="Proteomes" id="UP000239181">
    <property type="component" value="Unassembled WGS sequence"/>
</dbReference>
<dbReference type="PANTHER" id="PTHR15394">
    <property type="entry name" value="SERINE HYDROLASE RBBP9"/>
    <property type="match status" value="1"/>
</dbReference>
<reference evidence="1 2" key="1">
    <citation type="submission" date="2017-10" db="EMBL/GenBank/DDBJ databases">
        <title>Draft genome of two endophytic bacteria isolated from 'guarana' Paullinia cupana (Mart.) Ducke.</title>
        <authorList>
            <person name="Siqueira K.A."/>
            <person name="Liotti R.G."/>
            <person name="Mendes T.A."/>
            <person name="Soares M.A."/>
        </authorList>
    </citation>
    <scope>NUCLEOTIDE SEQUENCE [LARGE SCALE GENOMIC DNA]</scope>
    <source>
        <strain evidence="1 2">342</strain>
    </source>
</reference>
<dbReference type="RefSeq" id="WP_105593150.1">
    <property type="nucleotide sequence ID" value="NZ_PDET01000008.1"/>
</dbReference>
<proteinExistence type="predicted"/>
<dbReference type="Pfam" id="PF06821">
    <property type="entry name" value="Ser_hydrolase"/>
    <property type="match status" value="1"/>
</dbReference>
<sequence length="188" mass="20740">MASPRLFIIHGYTAGPHHHWFDWLKAEAEALGMAVTVPALPDSQHPENEAWQTALAECVGEVDNQTWFVGHSLGCITALRYLNHQPVGRDAAGVIMVAGFSENVPPLPELDTFMSAPFDATSIIQRLPHRAVIASLNDDIVPPALSLRFSQQLNAPFYALPDYGHFLSRHGITELPLVLQLLRQFITA</sequence>
<comment type="caution">
    <text evidence="1">The sequence shown here is derived from an EMBL/GenBank/DDBJ whole genome shotgun (WGS) entry which is preliminary data.</text>
</comment>
<gene>
    <name evidence="1" type="ORF">CQW29_12950</name>
</gene>
<evidence type="ECO:0000313" key="1">
    <source>
        <dbReference type="EMBL" id="PRD14867.1"/>
    </source>
</evidence>
<accession>A0A2S9IAP3</accession>
<name>A0A2S9IAP3_9GAMM</name>
<evidence type="ECO:0008006" key="3">
    <source>
        <dbReference type="Google" id="ProtNLM"/>
    </source>
</evidence>
<dbReference type="GO" id="GO:0016787">
    <property type="term" value="F:hydrolase activity"/>
    <property type="evidence" value="ECO:0007669"/>
    <property type="project" value="InterPro"/>
</dbReference>
<keyword evidence="2" id="KW-1185">Reference proteome</keyword>